<name>A0AAF0UMS9_SOLVR</name>
<evidence type="ECO:0000313" key="2">
    <source>
        <dbReference type="EMBL" id="WMV49493.1"/>
    </source>
</evidence>
<protein>
    <submittedName>
        <fullName evidence="2">Uncharacterized protein</fullName>
    </submittedName>
</protein>
<proteinExistence type="predicted"/>
<evidence type="ECO:0000256" key="1">
    <source>
        <dbReference type="SAM" id="MobiDB-lite"/>
    </source>
</evidence>
<organism evidence="2 3">
    <name type="scientific">Solanum verrucosum</name>
    <dbReference type="NCBI Taxonomy" id="315347"/>
    <lineage>
        <taxon>Eukaryota</taxon>
        <taxon>Viridiplantae</taxon>
        <taxon>Streptophyta</taxon>
        <taxon>Embryophyta</taxon>
        <taxon>Tracheophyta</taxon>
        <taxon>Spermatophyta</taxon>
        <taxon>Magnoliopsida</taxon>
        <taxon>eudicotyledons</taxon>
        <taxon>Gunneridae</taxon>
        <taxon>Pentapetalae</taxon>
        <taxon>asterids</taxon>
        <taxon>lamiids</taxon>
        <taxon>Solanales</taxon>
        <taxon>Solanaceae</taxon>
        <taxon>Solanoideae</taxon>
        <taxon>Solaneae</taxon>
        <taxon>Solanum</taxon>
    </lineage>
</organism>
<evidence type="ECO:0000313" key="3">
    <source>
        <dbReference type="Proteomes" id="UP001234989"/>
    </source>
</evidence>
<sequence length="216" mass="23884">MDRGNGREVEAVAREFGGQTFKAKARPRPPSRAMARTAPHGPSREVGSKDEIGMWMFALCMTHNFCARVCATTHKRKIIQLENGEKEKLMTRTNIGDMGEPIGVIFLSKDGDAFALTKLCFLQRSFSYNEPTAPAKVGDISGEPHLRMPIAGVGSRLWLAFVPVEPKEFGELCSCKLFLYKQHHTCGNGSALSILYLFFSLFSNQCVVNPIVVSLV</sequence>
<gene>
    <name evidence="2" type="ORF">MTR67_042878</name>
</gene>
<accession>A0AAF0UMS9</accession>
<dbReference type="EMBL" id="CP133621">
    <property type="protein sequence ID" value="WMV49493.1"/>
    <property type="molecule type" value="Genomic_DNA"/>
</dbReference>
<feature type="region of interest" description="Disordered" evidence="1">
    <location>
        <begin position="16"/>
        <end position="46"/>
    </location>
</feature>
<keyword evidence="3" id="KW-1185">Reference proteome</keyword>
<reference evidence="2" key="1">
    <citation type="submission" date="2023-08" db="EMBL/GenBank/DDBJ databases">
        <title>A de novo genome assembly of Solanum verrucosum Schlechtendal, a Mexican diploid species geographically isolated from the other diploid A-genome species in potato relatives.</title>
        <authorList>
            <person name="Hosaka K."/>
        </authorList>
    </citation>
    <scope>NUCLEOTIDE SEQUENCE</scope>
    <source>
        <tissue evidence="2">Young leaves</tissue>
    </source>
</reference>
<dbReference type="AlphaFoldDB" id="A0AAF0UMS9"/>
<dbReference type="Proteomes" id="UP001234989">
    <property type="component" value="Chromosome 10"/>
</dbReference>